<gene>
    <name evidence="1" type="ORF">G6R30_03450</name>
</gene>
<evidence type="ECO:0000313" key="2">
    <source>
        <dbReference type="Proteomes" id="UP001519503"/>
    </source>
</evidence>
<dbReference type="EMBL" id="JAAMFL010000005">
    <property type="protein sequence ID" value="MBS9337514.1"/>
    <property type="molecule type" value="Genomic_DNA"/>
</dbReference>
<reference evidence="1 2" key="1">
    <citation type="submission" date="2020-02" db="EMBL/GenBank/DDBJ databases">
        <title>Fructobacillus sp. isolated from paper mulberry of Taiwan.</title>
        <authorList>
            <person name="Lin S.-T."/>
        </authorList>
    </citation>
    <scope>NUCLEOTIDE SEQUENCE [LARGE SCALE GENOMIC DNA]</scope>
    <source>
        <strain evidence="1 2">S1-1</strain>
    </source>
</reference>
<comment type="caution">
    <text evidence="1">The sequence shown here is derived from an EMBL/GenBank/DDBJ whole genome shotgun (WGS) entry which is preliminary data.</text>
</comment>
<organism evidence="1 2">
    <name type="scientific">Fructobacillus parabroussonetiae</name>
    <dbReference type="NCBI Taxonomy" id="2713174"/>
    <lineage>
        <taxon>Bacteria</taxon>
        <taxon>Bacillati</taxon>
        <taxon>Bacillota</taxon>
        <taxon>Bacilli</taxon>
        <taxon>Lactobacillales</taxon>
        <taxon>Lactobacillaceae</taxon>
        <taxon>Fructobacillus</taxon>
    </lineage>
</organism>
<protein>
    <submittedName>
        <fullName evidence="1">Uncharacterized protein</fullName>
    </submittedName>
</protein>
<name>A0ABS5QZ07_9LACO</name>
<keyword evidence="2" id="KW-1185">Reference proteome</keyword>
<dbReference type="Proteomes" id="UP001519503">
    <property type="component" value="Unassembled WGS sequence"/>
</dbReference>
<sequence>MLVYVNQLKEFTPIRYGKEQLDTEVLEVALSDLTKKLVIAIPASEPFCSNA</sequence>
<evidence type="ECO:0000313" key="1">
    <source>
        <dbReference type="EMBL" id="MBS9337514.1"/>
    </source>
</evidence>
<proteinExistence type="predicted"/>
<dbReference type="RefSeq" id="WP_213821480.1">
    <property type="nucleotide sequence ID" value="NZ_JAAMFL010000005.1"/>
</dbReference>
<accession>A0ABS5QZ07</accession>